<sequence length="385" mass="41592">MTSPDAARPRVRLLRLALRDFRNFERQDVPFPADGLVVIGENGHGKSNLLEAIYYLQLLRSVRGARDQDLVRFGAPGFHLGATVARPPGSVGAHEIGVGFERTGKKKRVRLDGAEPPRLSDALGAVPSVIFSPVDVALVAGSPAERRRYLDVVLALTSRRYLSALQSYRGALVRRNAALRDAARTGRGESRAAVWEPALAEHGAVLWVERRAWCAARADAFAALCAAIGERAAARMRYTSALVVDDAADPVAAARTALERALAEKRLLDVKRGVTHAGPHRDDLELTLGGRDLRLYGSAGQQRTAAIALRLLEAATLRDASGCEPLFLLDDPFAELDARRAHRILELLGDAGLGQTVLVVPRATDIPAELTRLERTTIRDGVLGA</sequence>
<dbReference type="PROSITE" id="PS00617">
    <property type="entry name" value="RECF_1"/>
    <property type="match status" value="1"/>
</dbReference>
<dbReference type="RefSeq" id="WP_104022607.1">
    <property type="nucleotide sequence ID" value="NZ_CP007128.1"/>
</dbReference>
<keyword evidence="9" id="KW-0234">DNA repair</keyword>
<dbReference type="Proteomes" id="UP000019151">
    <property type="component" value="Chromosome"/>
</dbReference>
<dbReference type="InterPro" id="IPR018078">
    <property type="entry name" value="DNA-binding_RecF_CS"/>
</dbReference>
<evidence type="ECO:0000256" key="5">
    <source>
        <dbReference type="ARBA" id="ARBA00022705"/>
    </source>
</evidence>
<keyword evidence="4 9" id="KW-0963">Cytoplasm</keyword>
<evidence type="ECO:0000256" key="4">
    <source>
        <dbReference type="ARBA" id="ARBA00022490"/>
    </source>
</evidence>
<dbReference type="InterPro" id="IPR003395">
    <property type="entry name" value="RecF/RecN/SMC_N"/>
</dbReference>
<keyword evidence="5 9" id="KW-0235">DNA replication</keyword>
<dbReference type="SUPFAM" id="SSF52540">
    <property type="entry name" value="P-loop containing nucleoside triphosphate hydrolases"/>
    <property type="match status" value="1"/>
</dbReference>
<evidence type="ECO:0000256" key="2">
    <source>
        <dbReference type="ARBA" id="ARBA00008016"/>
    </source>
</evidence>
<evidence type="ECO:0000256" key="6">
    <source>
        <dbReference type="ARBA" id="ARBA00022741"/>
    </source>
</evidence>
<reference evidence="11 12" key="1">
    <citation type="journal article" date="2014" name="Genome Announc.">
        <title>Genome Sequence and Methylome of Soil Bacterium Gemmatirosa kalamazoonensis KBS708T, a Member of the Rarely Cultivated Gemmatimonadetes Phylum.</title>
        <authorList>
            <person name="Debruyn J.M."/>
            <person name="Radosevich M."/>
            <person name="Wommack K.E."/>
            <person name="Polson S.W."/>
            <person name="Hauser L.J."/>
            <person name="Fawaz M.N."/>
            <person name="Korlach J."/>
            <person name="Tsai Y.C."/>
        </authorList>
    </citation>
    <scope>NUCLEOTIDE SEQUENCE [LARGE SCALE GENOMIC DNA]</scope>
    <source>
        <strain evidence="11 12">KBS708</strain>
    </source>
</reference>
<protein>
    <recommendedName>
        <fullName evidence="3 9">DNA replication and repair protein RecF</fullName>
    </recommendedName>
</protein>
<evidence type="ECO:0000313" key="12">
    <source>
        <dbReference type="Proteomes" id="UP000019151"/>
    </source>
</evidence>
<dbReference type="GO" id="GO:0005524">
    <property type="term" value="F:ATP binding"/>
    <property type="evidence" value="ECO:0007669"/>
    <property type="project" value="UniProtKB-UniRule"/>
</dbReference>
<dbReference type="GO" id="GO:0009432">
    <property type="term" value="P:SOS response"/>
    <property type="evidence" value="ECO:0007669"/>
    <property type="project" value="UniProtKB-UniRule"/>
</dbReference>
<dbReference type="eggNOG" id="COG1195">
    <property type="taxonomic scope" value="Bacteria"/>
</dbReference>
<gene>
    <name evidence="9" type="primary">recF</name>
    <name evidence="11" type="ORF">J421_2731</name>
</gene>
<dbReference type="OrthoDB" id="9803889at2"/>
<dbReference type="PANTHER" id="PTHR32182">
    <property type="entry name" value="DNA REPLICATION AND REPAIR PROTEIN RECF"/>
    <property type="match status" value="1"/>
</dbReference>
<evidence type="ECO:0000256" key="7">
    <source>
        <dbReference type="ARBA" id="ARBA00022840"/>
    </source>
</evidence>
<comment type="subcellular location">
    <subcellularLocation>
        <location evidence="1 9">Cytoplasm</location>
    </subcellularLocation>
</comment>
<dbReference type="PATRIC" id="fig|861299.3.peg.2782"/>
<evidence type="ECO:0000256" key="8">
    <source>
        <dbReference type="ARBA" id="ARBA00023125"/>
    </source>
</evidence>
<evidence type="ECO:0000313" key="11">
    <source>
        <dbReference type="EMBL" id="AHG90268.1"/>
    </source>
</evidence>
<dbReference type="PANTHER" id="PTHR32182:SF0">
    <property type="entry name" value="DNA REPLICATION AND REPAIR PROTEIN RECF"/>
    <property type="match status" value="1"/>
</dbReference>
<dbReference type="GO" id="GO:0000731">
    <property type="term" value="P:DNA synthesis involved in DNA repair"/>
    <property type="evidence" value="ECO:0007669"/>
    <property type="project" value="TreeGrafter"/>
</dbReference>
<keyword evidence="12" id="KW-1185">Reference proteome</keyword>
<name>W0RLH2_9BACT</name>
<dbReference type="InterPro" id="IPR042174">
    <property type="entry name" value="RecF_2"/>
</dbReference>
<dbReference type="EMBL" id="CP007128">
    <property type="protein sequence ID" value="AHG90268.1"/>
    <property type="molecule type" value="Genomic_DNA"/>
</dbReference>
<dbReference type="GO" id="GO:0006302">
    <property type="term" value="P:double-strand break repair"/>
    <property type="evidence" value="ECO:0007669"/>
    <property type="project" value="TreeGrafter"/>
</dbReference>
<evidence type="ECO:0000256" key="9">
    <source>
        <dbReference type="HAMAP-Rule" id="MF_00365"/>
    </source>
</evidence>
<dbReference type="KEGG" id="gba:J421_2731"/>
<dbReference type="STRING" id="861299.J421_2731"/>
<dbReference type="Pfam" id="PF02463">
    <property type="entry name" value="SMC_N"/>
    <property type="match status" value="1"/>
</dbReference>
<comment type="similarity">
    <text evidence="2 9">Belongs to the RecF family.</text>
</comment>
<organism evidence="11 12">
    <name type="scientific">Gemmatirosa kalamazoonensis</name>
    <dbReference type="NCBI Taxonomy" id="861299"/>
    <lineage>
        <taxon>Bacteria</taxon>
        <taxon>Pseudomonadati</taxon>
        <taxon>Gemmatimonadota</taxon>
        <taxon>Gemmatimonadia</taxon>
        <taxon>Gemmatimonadales</taxon>
        <taxon>Gemmatimonadaceae</taxon>
        <taxon>Gemmatirosa</taxon>
    </lineage>
</organism>
<dbReference type="FunCoup" id="W0RLH2">
    <property type="interactions" value="224"/>
</dbReference>
<dbReference type="GO" id="GO:0006260">
    <property type="term" value="P:DNA replication"/>
    <property type="evidence" value="ECO:0007669"/>
    <property type="project" value="UniProtKB-UniRule"/>
</dbReference>
<accession>W0RLH2</accession>
<dbReference type="InterPro" id="IPR001238">
    <property type="entry name" value="DNA-binding_RecF"/>
</dbReference>
<feature type="binding site" evidence="9">
    <location>
        <begin position="40"/>
        <end position="47"/>
    </location>
    <ligand>
        <name>ATP</name>
        <dbReference type="ChEBI" id="CHEBI:30616"/>
    </ligand>
</feature>
<keyword evidence="6 9" id="KW-0547">Nucleotide-binding</keyword>
<dbReference type="HOGENOM" id="CLU_040267_0_1_0"/>
<dbReference type="InParanoid" id="W0RLH2"/>
<dbReference type="InterPro" id="IPR027417">
    <property type="entry name" value="P-loop_NTPase"/>
</dbReference>
<keyword evidence="7 9" id="KW-0067">ATP-binding</keyword>
<evidence type="ECO:0000256" key="1">
    <source>
        <dbReference type="ARBA" id="ARBA00004496"/>
    </source>
</evidence>
<comment type="function">
    <text evidence="9">The RecF protein is involved in DNA metabolism; it is required for DNA replication and normal SOS inducibility. RecF binds preferentially to single-stranded, linear DNA. It also seems to bind ATP.</text>
</comment>
<evidence type="ECO:0000259" key="10">
    <source>
        <dbReference type="Pfam" id="PF02463"/>
    </source>
</evidence>
<proteinExistence type="inferred from homology"/>
<dbReference type="HAMAP" id="MF_00365">
    <property type="entry name" value="RecF"/>
    <property type="match status" value="1"/>
</dbReference>
<dbReference type="NCBIfam" id="TIGR00611">
    <property type="entry name" value="recf"/>
    <property type="match status" value="1"/>
</dbReference>
<dbReference type="Gene3D" id="1.20.1050.90">
    <property type="entry name" value="RecF/RecN/SMC, N-terminal domain"/>
    <property type="match status" value="1"/>
</dbReference>
<dbReference type="Gene3D" id="3.40.50.300">
    <property type="entry name" value="P-loop containing nucleotide triphosphate hydrolases"/>
    <property type="match status" value="1"/>
</dbReference>
<keyword evidence="8 9" id="KW-0238">DNA-binding</keyword>
<dbReference type="GO" id="GO:0003697">
    <property type="term" value="F:single-stranded DNA binding"/>
    <property type="evidence" value="ECO:0007669"/>
    <property type="project" value="UniProtKB-UniRule"/>
</dbReference>
<keyword evidence="9" id="KW-0742">SOS response</keyword>
<feature type="domain" description="RecF/RecN/SMC N-terminal" evidence="10">
    <location>
        <begin position="13"/>
        <end position="360"/>
    </location>
</feature>
<keyword evidence="9" id="KW-0227">DNA damage</keyword>
<dbReference type="AlphaFoldDB" id="W0RLH2"/>
<evidence type="ECO:0000256" key="3">
    <source>
        <dbReference type="ARBA" id="ARBA00020170"/>
    </source>
</evidence>
<dbReference type="GO" id="GO:0005737">
    <property type="term" value="C:cytoplasm"/>
    <property type="evidence" value="ECO:0007669"/>
    <property type="project" value="UniProtKB-SubCell"/>
</dbReference>